<dbReference type="AlphaFoldDB" id="A0A383RLZ5"/>
<accession>A0A383RLZ5</accession>
<evidence type="ECO:0000313" key="1">
    <source>
        <dbReference type="EMBL" id="SYX87494.1"/>
    </source>
</evidence>
<evidence type="ECO:0000313" key="2">
    <source>
        <dbReference type="Proteomes" id="UP000304148"/>
    </source>
</evidence>
<gene>
    <name evidence="1" type="ORF">PBLR_15924</name>
</gene>
<sequence length="42" mass="4850">MIEEIRQDYRDMSGAISYLLIAKAVEEGSKMPASLWRRASIY</sequence>
<proteinExistence type="predicted"/>
<organism evidence="1 2">
    <name type="scientific">Paenibacillus alvei</name>
    <name type="common">Bacillus alvei</name>
    <dbReference type="NCBI Taxonomy" id="44250"/>
    <lineage>
        <taxon>Bacteria</taxon>
        <taxon>Bacillati</taxon>
        <taxon>Bacillota</taxon>
        <taxon>Bacilli</taxon>
        <taxon>Bacillales</taxon>
        <taxon>Paenibacillaceae</taxon>
        <taxon>Paenibacillus</taxon>
    </lineage>
</organism>
<dbReference type="EMBL" id="LS992241">
    <property type="protein sequence ID" value="SYX87494.1"/>
    <property type="molecule type" value="Genomic_DNA"/>
</dbReference>
<name>A0A383RLZ5_PAEAL</name>
<dbReference type="Proteomes" id="UP000304148">
    <property type="component" value="Chromosome"/>
</dbReference>
<reference evidence="2" key="1">
    <citation type="submission" date="2018-08" db="EMBL/GenBank/DDBJ databases">
        <authorList>
            <person name="Chevrot R."/>
        </authorList>
    </citation>
    <scope>NUCLEOTIDE SEQUENCE [LARGE SCALE GENOMIC DNA]</scope>
</reference>
<protein>
    <submittedName>
        <fullName evidence="1">Uncharacterized protein</fullName>
    </submittedName>
</protein>